<dbReference type="EMBL" id="CAJOBS010007586">
    <property type="protein sequence ID" value="CAF4923092.1"/>
    <property type="molecule type" value="Genomic_DNA"/>
</dbReference>
<dbReference type="Pfam" id="PF03221">
    <property type="entry name" value="HTH_Tnp_Tc5"/>
    <property type="match status" value="1"/>
</dbReference>
<dbReference type="InterPro" id="IPR006600">
    <property type="entry name" value="HTH_CenpB_DNA-bd_dom"/>
</dbReference>
<dbReference type="GO" id="GO:0003677">
    <property type="term" value="F:DNA binding"/>
    <property type="evidence" value="ECO:0007669"/>
    <property type="project" value="UniProtKB-KW"/>
</dbReference>
<dbReference type="Pfam" id="PF03184">
    <property type="entry name" value="DDE_1"/>
    <property type="match status" value="1"/>
</dbReference>
<dbReference type="SMART" id="SM00674">
    <property type="entry name" value="CENPB"/>
    <property type="match status" value="1"/>
</dbReference>
<dbReference type="InterPro" id="IPR009057">
    <property type="entry name" value="Homeodomain-like_sf"/>
</dbReference>
<accession>A0A818LFF5</accession>
<dbReference type="Gene3D" id="1.10.10.60">
    <property type="entry name" value="Homeodomain-like"/>
    <property type="match status" value="2"/>
</dbReference>
<dbReference type="InterPro" id="IPR050863">
    <property type="entry name" value="CenT-Element_Derived"/>
</dbReference>
<dbReference type="PANTHER" id="PTHR19303:SF73">
    <property type="entry name" value="PROTEIN PDC2"/>
    <property type="match status" value="1"/>
</dbReference>
<dbReference type="Proteomes" id="UP000663838">
    <property type="component" value="Unassembled WGS sequence"/>
</dbReference>
<dbReference type="EMBL" id="CAJNYV010003436">
    <property type="protein sequence ID" value="CAF3569023.1"/>
    <property type="molecule type" value="Genomic_DNA"/>
</dbReference>
<proteinExistence type="predicted"/>
<feature type="domain" description="HTH CENPB-type" evidence="2">
    <location>
        <begin position="61"/>
        <end position="135"/>
    </location>
</feature>
<reference evidence="3" key="1">
    <citation type="submission" date="2021-02" db="EMBL/GenBank/DDBJ databases">
        <authorList>
            <person name="Nowell W R."/>
        </authorList>
    </citation>
    <scope>NUCLEOTIDE SEQUENCE</scope>
</reference>
<dbReference type="SUPFAM" id="SSF46689">
    <property type="entry name" value="Homeodomain-like"/>
    <property type="match status" value="1"/>
</dbReference>
<evidence type="ECO:0000313" key="3">
    <source>
        <dbReference type="EMBL" id="CAF3569023.1"/>
    </source>
</evidence>
<dbReference type="GO" id="GO:0005634">
    <property type="term" value="C:nucleus"/>
    <property type="evidence" value="ECO:0007669"/>
    <property type="project" value="TreeGrafter"/>
</dbReference>
<gene>
    <name evidence="3" type="ORF">KIK155_LOCUS19339</name>
    <name evidence="4" type="ORF">TOA249_LOCUS32245</name>
</gene>
<evidence type="ECO:0000313" key="5">
    <source>
        <dbReference type="Proteomes" id="UP000663865"/>
    </source>
</evidence>
<organism evidence="3 5">
    <name type="scientific">Rotaria socialis</name>
    <dbReference type="NCBI Taxonomy" id="392032"/>
    <lineage>
        <taxon>Eukaryota</taxon>
        <taxon>Metazoa</taxon>
        <taxon>Spiralia</taxon>
        <taxon>Gnathifera</taxon>
        <taxon>Rotifera</taxon>
        <taxon>Eurotatoria</taxon>
        <taxon>Bdelloidea</taxon>
        <taxon>Philodinida</taxon>
        <taxon>Philodinidae</taxon>
        <taxon>Rotaria</taxon>
    </lineage>
</organism>
<keyword evidence="1" id="KW-0238">DNA-binding</keyword>
<dbReference type="PANTHER" id="PTHR19303">
    <property type="entry name" value="TRANSPOSON"/>
    <property type="match status" value="1"/>
</dbReference>
<protein>
    <recommendedName>
        <fullName evidence="2">HTH CENPB-type domain-containing protein</fullName>
    </recommendedName>
</protein>
<dbReference type="AlphaFoldDB" id="A0A818LFF5"/>
<dbReference type="InterPro" id="IPR004875">
    <property type="entry name" value="DDE_SF_endonuclease_dom"/>
</dbReference>
<comment type="caution">
    <text evidence="3">The sequence shown here is derived from an EMBL/GenBank/DDBJ whole genome shotgun (WGS) entry which is preliminary data.</text>
</comment>
<evidence type="ECO:0000313" key="4">
    <source>
        <dbReference type="EMBL" id="CAF4923092.1"/>
    </source>
</evidence>
<evidence type="ECO:0000259" key="2">
    <source>
        <dbReference type="PROSITE" id="PS51253"/>
    </source>
</evidence>
<sequence>MTARRDLTLAEKVELIRKNEQNVPYRKLAGEYKISIGSVSNIVKRKVEYIENYEQNENSNKKRNLRDEFSQQLDQKVYEWFVQQRSKNIPISGPLLQEQARQIRQQLGGSNAGDFKASNGWLEKFRKRHGIQYRTINGESASVDPATVDEWEKRLVVMIDKYNPNDIYNADETGLFFKALPNRSLVAAKDSCKGGKRSKERFTVLLCTNMTGTDKLKPLMIGKSANPRCFKNLNVKNLPITWRSNRSSWMTDSLFEDWLITVNKSMIKQKRKILLFMDHAPCHNPDVEYSNICVKFFPSNTTSKLQPLDQGIIKNFKCYYRQHLVKHVISRCALATSPDDIIITALDAVTWTKNAWESVTQLTIRNTFRMAGFVHPNTQDTISGTIDNENDTNEETIIDDITTALKDLDTLLAHIHIDGQSLSASEFVEMDLDTPTFNEWNESDNDVIIVDEEYVNKKHNNNDQDDDILTEAPPKLIDAMEMAKKLHLLASTQYPELHSLISQLDSQLTQLFIDSKGAKQTKIDDFFCKNKIKMYNL</sequence>
<dbReference type="PROSITE" id="PS51253">
    <property type="entry name" value="HTH_CENPB"/>
    <property type="match status" value="1"/>
</dbReference>
<dbReference type="Proteomes" id="UP000663865">
    <property type="component" value="Unassembled WGS sequence"/>
</dbReference>
<evidence type="ECO:0000256" key="1">
    <source>
        <dbReference type="ARBA" id="ARBA00023125"/>
    </source>
</evidence>
<name>A0A818LFF5_9BILA</name>